<dbReference type="Gene3D" id="2.30.130.100">
    <property type="match status" value="1"/>
</dbReference>
<keyword evidence="5 6" id="KW-0325">Glycoprotein</keyword>
<accession>A0A224Y3E0</accession>
<keyword evidence="4 6" id="KW-1015">Disulfide bond</keyword>
<keyword evidence="2 6" id="KW-0964">Secreted</keyword>
<sequence>MAFKACITVITMVYAVQIICGAGDSLADSAFGSSSSSDEDSEEDPNATISYDYYACPYHTLHTGNNDSLALNCTTICDAPLNDTMPCVNATSPALNFSTHQNYTCLVGSCKGGVCLSNKTQNVSCWADVAESEEDQLSARAYSIELY</sequence>
<keyword evidence="3 6" id="KW-0732">Signal</keyword>
<comment type="function">
    <text evidence="6">Salivary chemokine-binding protein which binds to host chemokines.</text>
</comment>
<comment type="subcellular location">
    <subcellularLocation>
        <location evidence="1 6">Secreted</location>
    </subcellularLocation>
</comment>
<dbReference type="GO" id="GO:0005576">
    <property type="term" value="C:extracellular region"/>
    <property type="evidence" value="ECO:0007669"/>
    <property type="project" value="UniProtKB-SubCell"/>
</dbReference>
<evidence type="ECO:0000256" key="1">
    <source>
        <dbReference type="ARBA" id="ARBA00004613"/>
    </source>
</evidence>
<name>A0A224Y3E0_9ACAR</name>
<evidence type="ECO:0000256" key="5">
    <source>
        <dbReference type="ARBA" id="ARBA00023180"/>
    </source>
</evidence>
<feature type="chain" id="PRO_5012126646" description="Evasin" evidence="7">
    <location>
        <begin position="16"/>
        <end position="147"/>
    </location>
</feature>
<dbReference type="Pfam" id="PF19429">
    <property type="entry name" value="EVA_Class_A"/>
    <property type="match status" value="1"/>
</dbReference>
<protein>
    <recommendedName>
        <fullName evidence="6">Evasin</fullName>
    </recommendedName>
</protein>
<evidence type="ECO:0000256" key="4">
    <source>
        <dbReference type="ARBA" id="ARBA00023157"/>
    </source>
</evidence>
<evidence type="ECO:0000313" key="8">
    <source>
        <dbReference type="EMBL" id="MAA12077.1"/>
    </source>
</evidence>
<feature type="signal peptide" evidence="7">
    <location>
        <begin position="1"/>
        <end position="15"/>
    </location>
</feature>
<organism evidence="8">
    <name type="scientific">Rhipicephalus zambeziensis</name>
    <dbReference type="NCBI Taxonomy" id="60191"/>
    <lineage>
        <taxon>Eukaryota</taxon>
        <taxon>Metazoa</taxon>
        <taxon>Ecdysozoa</taxon>
        <taxon>Arthropoda</taxon>
        <taxon>Chelicerata</taxon>
        <taxon>Arachnida</taxon>
        <taxon>Acari</taxon>
        <taxon>Parasitiformes</taxon>
        <taxon>Ixodida</taxon>
        <taxon>Ixodoidea</taxon>
        <taxon>Ixodidae</taxon>
        <taxon>Rhipicephalinae</taxon>
        <taxon>Rhipicephalus</taxon>
        <taxon>Rhipicephalus</taxon>
    </lineage>
</organism>
<dbReference type="GO" id="GO:0019957">
    <property type="term" value="F:C-C chemokine binding"/>
    <property type="evidence" value="ECO:0007669"/>
    <property type="project" value="InterPro"/>
</dbReference>
<dbReference type="InterPro" id="IPR045797">
    <property type="entry name" value="EVA_Class_A"/>
</dbReference>
<evidence type="ECO:0000256" key="2">
    <source>
        <dbReference type="ARBA" id="ARBA00022525"/>
    </source>
</evidence>
<dbReference type="EMBL" id="GFPF01000931">
    <property type="protein sequence ID" value="MAA12077.1"/>
    <property type="molecule type" value="Transcribed_RNA"/>
</dbReference>
<proteinExistence type="predicted"/>
<evidence type="ECO:0000256" key="7">
    <source>
        <dbReference type="SAM" id="SignalP"/>
    </source>
</evidence>
<evidence type="ECO:0000256" key="6">
    <source>
        <dbReference type="RuleBase" id="RU369006"/>
    </source>
</evidence>
<reference evidence="8" key="1">
    <citation type="journal article" date="2017" name="Parasit. Vectors">
        <title>Sialotranscriptomics of Rhipicephalus zambeziensis reveals intricate expression profiles of secretory proteins and suggests tight temporal transcriptional regulation during blood-feeding.</title>
        <authorList>
            <person name="de Castro M.H."/>
            <person name="de Klerk D."/>
            <person name="Pienaar R."/>
            <person name="Rees D.J.G."/>
            <person name="Mans B.J."/>
        </authorList>
    </citation>
    <scope>NUCLEOTIDE SEQUENCE</scope>
    <source>
        <tissue evidence="8">Salivary glands</tissue>
    </source>
</reference>
<evidence type="ECO:0000256" key="3">
    <source>
        <dbReference type="ARBA" id="ARBA00022729"/>
    </source>
</evidence>
<dbReference type="AlphaFoldDB" id="A0A224Y3E0"/>